<feature type="coiled-coil region" evidence="1">
    <location>
        <begin position="49"/>
        <end position="174"/>
    </location>
</feature>
<evidence type="ECO:0000313" key="2">
    <source>
        <dbReference type="EMBL" id="CAD8127947.1"/>
    </source>
</evidence>
<protein>
    <submittedName>
        <fullName evidence="2">Uncharacterized protein</fullName>
    </submittedName>
</protein>
<sequence length="214" mass="25602">MFYKAFSDKKCSPSPLRRCSHYQIPNTYIQNIRQPQEKLFETIEKQRSLSDEQQEIQKLQQVIEQLKDENNKLRLGLQQQNLKFLYETQQLSQQITNMQSEQQQIKQALIDRNNEKNKMIQYIDELSNQHQNLQILYQDAYLQLQQAEIYSNQIMLLEKELKGKADEIEILKNELQITTNFNIESKDNQKIYDFLKNVKQQNADGECRSLYLCD</sequence>
<name>A0A8S1RKK2_9CILI</name>
<dbReference type="OrthoDB" id="303489at2759"/>
<dbReference type="EMBL" id="CAJJDN010000181">
    <property type="protein sequence ID" value="CAD8127947.1"/>
    <property type="molecule type" value="Genomic_DNA"/>
</dbReference>
<comment type="caution">
    <text evidence="2">The sequence shown here is derived from an EMBL/GenBank/DDBJ whole genome shotgun (WGS) entry which is preliminary data.</text>
</comment>
<dbReference type="Proteomes" id="UP000692954">
    <property type="component" value="Unassembled WGS sequence"/>
</dbReference>
<evidence type="ECO:0000256" key="1">
    <source>
        <dbReference type="SAM" id="Coils"/>
    </source>
</evidence>
<keyword evidence="1" id="KW-0175">Coiled coil</keyword>
<reference evidence="2" key="1">
    <citation type="submission" date="2021-01" db="EMBL/GenBank/DDBJ databases">
        <authorList>
            <consortium name="Genoscope - CEA"/>
            <person name="William W."/>
        </authorList>
    </citation>
    <scope>NUCLEOTIDE SEQUENCE</scope>
</reference>
<evidence type="ECO:0000313" key="3">
    <source>
        <dbReference type="Proteomes" id="UP000692954"/>
    </source>
</evidence>
<keyword evidence="3" id="KW-1185">Reference proteome</keyword>
<proteinExistence type="predicted"/>
<accession>A0A8S1RKK2</accession>
<organism evidence="2 3">
    <name type="scientific">Paramecium sonneborni</name>
    <dbReference type="NCBI Taxonomy" id="65129"/>
    <lineage>
        <taxon>Eukaryota</taxon>
        <taxon>Sar</taxon>
        <taxon>Alveolata</taxon>
        <taxon>Ciliophora</taxon>
        <taxon>Intramacronucleata</taxon>
        <taxon>Oligohymenophorea</taxon>
        <taxon>Peniculida</taxon>
        <taxon>Parameciidae</taxon>
        <taxon>Paramecium</taxon>
    </lineage>
</organism>
<gene>
    <name evidence="2" type="ORF">PSON_ATCC_30995.1.T1810074</name>
</gene>
<dbReference type="AlphaFoldDB" id="A0A8S1RKK2"/>